<keyword evidence="5" id="KW-1185">Reference proteome</keyword>
<keyword evidence="1 4" id="KW-0808">Transferase</keyword>
<feature type="domain" description="Methyltransferase type 12" evidence="3">
    <location>
        <begin position="72"/>
        <end position="162"/>
    </location>
</feature>
<sequence>MPEAERPRHGRGLPEVPLSDTTSRPSATDPGYVLDPAWHAERERLTSLTGLYDGTTLRLADQLGLTAGWQCVDVGAGTGTVAQRLADRVGPTGRVLAIDTDTRFLAPLASEVLSVQTHDITTQLLPEGQFDLVHARLLLEHLPGRDQVLRHLASALAPGGWLLIEDFDWATAAVIDPPAPVHQRVTQACGRLLQAHGYDPHYGRRLPRSLRELGLTDVGTHAVAEQVDADPVHGVPQWELLIHQLSPGMLAAGLVTQVDLDAFTDLLHDGRTVVFAPLMVSCWGRQPPVSADDGMR</sequence>
<gene>
    <name evidence="4" type="ORF">GGQ55_002973</name>
</gene>
<evidence type="ECO:0000256" key="1">
    <source>
        <dbReference type="ARBA" id="ARBA00022679"/>
    </source>
</evidence>
<reference evidence="4 5" key="1">
    <citation type="submission" date="2020-07" db="EMBL/GenBank/DDBJ databases">
        <title>Sequencing the genomes of 1000 actinobacteria strains.</title>
        <authorList>
            <person name="Klenk H.-P."/>
        </authorList>
    </citation>
    <scope>NUCLEOTIDE SEQUENCE [LARGE SCALE GENOMIC DNA]</scope>
    <source>
        <strain evidence="4 5">DSM 104001</strain>
    </source>
</reference>
<accession>A0A853CFE0</accession>
<evidence type="ECO:0000313" key="4">
    <source>
        <dbReference type="EMBL" id="NYJ06695.1"/>
    </source>
</evidence>
<dbReference type="RefSeq" id="WP_179717998.1">
    <property type="nucleotide sequence ID" value="NZ_JACBZT010000001.1"/>
</dbReference>
<dbReference type="PANTHER" id="PTHR43861:SF3">
    <property type="entry name" value="PUTATIVE (AFU_ORTHOLOGUE AFUA_2G14390)-RELATED"/>
    <property type="match status" value="1"/>
</dbReference>
<dbReference type="SUPFAM" id="SSF53335">
    <property type="entry name" value="S-adenosyl-L-methionine-dependent methyltransferases"/>
    <property type="match status" value="1"/>
</dbReference>
<feature type="region of interest" description="Disordered" evidence="2">
    <location>
        <begin position="1"/>
        <end position="31"/>
    </location>
</feature>
<protein>
    <submittedName>
        <fullName evidence="4">SAM-dependent methyltransferase</fullName>
    </submittedName>
</protein>
<evidence type="ECO:0000259" key="3">
    <source>
        <dbReference type="Pfam" id="PF08242"/>
    </source>
</evidence>
<dbReference type="AlphaFoldDB" id="A0A853CFE0"/>
<dbReference type="EMBL" id="JACBZT010000001">
    <property type="protein sequence ID" value="NYJ06695.1"/>
    <property type="molecule type" value="Genomic_DNA"/>
</dbReference>
<dbReference type="CDD" id="cd02440">
    <property type="entry name" value="AdoMet_MTases"/>
    <property type="match status" value="1"/>
</dbReference>
<dbReference type="GO" id="GO:0032259">
    <property type="term" value="P:methylation"/>
    <property type="evidence" value="ECO:0007669"/>
    <property type="project" value="UniProtKB-KW"/>
</dbReference>
<keyword evidence="4" id="KW-0489">Methyltransferase</keyword>
<name>A0A853CFE0_9ACTN</name>
<dbReference type="Proteomes" id="UP000541969">
    <property type="component" value="Unassembled WGS sequence"/>
</dbReference>
<evidence type="ECO:0000256" key="2">
    <source>
        <dbReference type="SAM" id="MobiDB-lite"/>
    </source>
</evidence>
<dbReference type="InterPro" id="IPR029063">
    <property type="entry name" value="SAM-dependent_MTases_sf"/>
</dbReference>
<dbReference type="Pfam" id="PF08242">
    <property type="entry name" value="Methyltransf_12"/>
    <property type="match status" value="1"/>
</dbReference>
<evidence type="ECO:0000313" key="5">
    <source>
        <dbReference type="Proteomes" id="UP000541969"/>
    </source>
</evidence>
<dbReference type="PANTHER" id="PTHR43861">
    <property type="entry name" value="TRANS-ACONITATE 2-METHYLTRANSFERASE-RELATED"/>
    <property type="match status" value="1"/>
</dbReference>
<proteinExistence type="predicted"/>
<dbReference type="InterPro" id="IPR013217">
    <property type="entry name" value="Methyltransf_12"/>
</dbReference>
<comment type="caution">
    <text evidence="4">The sequence shown here is derived from an EMBL/GenBank/DDBJ whole genome shotgun (WGS) entry which is preliminary data.</text>
</comment>
<organism evidence="4 5">
    <name type="scientific">Petropleomorpha daqingensis</name>
    <dbReference type="NCBI Taxonomy" id="2026353"/>
    <lineage>
        <taxon>Bacteria</taxon>
        <taxon>Bacillati</taxon>
        <taxon>Actinomycetota</taxon>
        <taxon>Actinomycetes</taxon>
        <taxon>Geodermatophilales</taxon>
        <taxon>Geodermatophilaceae</taxon>
        <taxon>Petropleomorpha</taxon>
    </lineage>
</organism>
<dbReference type="GO" id="GO:0008168">
    <property type="term" value="F:methyltransferase activity"/>
    <property type="evidence" value="ECO:0007669"/>
    <property type="project" value="UniProtKB-KW"/>
</dbReference>
<dbReference type="Gene3D" id="3.40.50.150">
    <property type="entry name" value="Vaccinia Virus protein VP39"/>
    <property type="match status" value="1"/>
</dbReference>